<dbReference type="PROSITE" id="PS00301">
    <property type="entry name" value="G_TR_1"/>
    <property type="match status" value="1"/>
</dbReference>
<feature type="binding site" evidence="8">
    <location>
        <begin position="88"/>
        <end position="92"/>
    </location>
    <ligand>
        <name>GTP</name>
        <dbReference type="ChEBI" id="CHEBI:37565"/>
    </ligand>
</feature>
<dbReference type="Pfam" id="PF00009">
    <property type="entry name" value="GTP_EFTU"/>
    <property type="match status" value="1"/>
</dbReference>
<dbReference type="SMART" id="SM00889">
    <property type="entry name" value="EFG_IV"/>
    <property type="match status" value="1"/>
</dbReference>
<name>A0ABT2YVU9_9GAMM</name>
<accession>A0ABT2YVU9</accession>
<evidence type="ECO:0000313" key="11">
    <source>
        <dbReference type="Proteomes" id="UP001209713"/>
    </source>
</evidence>
<keyword evidence="3 8" id="KW-0547">Nucleotide-binding</keyword>
<dbReference type="SUPFAM" id="SSF54980">
    <property type="entry name" value="EF-G C-terminal domain-like"/>
    <property type="match status" value="2"/>
</dbReference>
<dbReference type="SUPFAM" id="SSF54211">
    <property type="entry name" value="Ribosomal protein S5 domain 2-like"/>
    <property type="match status" value="1"/>
</dbReference>
<dbReference type="CDD" id="cd03713">
    <property type="entry name" value="EFG_mtEFG_C"/>
    <property type="match status" value="1"/>
</dbReference>
<feature type="binding site" evidence="8">
    <location>
        <begin position="142"/>
        <end position="145"/>
    </location>
    <ligand>
        <name>GTP</name>
        <dbReference type="ChEBI" id="CHEBI:37565"/>
    </ligand>
</feature>
<dbReference type="RefSeq" id="WP_263531404.1">
    <property type="nucleotide sequence ID" value="NZ_JAOVZB010000008.1"/>
</dbReference>
<dbReference type="InterPro" id="IPR031157">
    <property type="entry name" value="G_TR_CS"/>
</dbReference>
<dbReference type="Gene3D" id="3.30.70.870">
    <property type="entry name" value="Elongation Factor G (Translational Gtpase), domain 3"/>
    <property type="match status" value="1"/>
</dbReference>
<comment type="function">
    <text evidence="7 8">Catalyzes the GTP-dependent ribosomal translocation step during translation elongation. During this step, the ribosome changes from the pre-translocational (PRE) to the post-translocational (POST) state as the newly formed A-site-bound peptidyl-tRNA and P-site-bound deacylated tRNA move to the P and E sites, respectively. Catalyzes the coordinated movement of the two tRNA molecules, the mRNA and conformational changes in the ribosome.</text>
</comment>
<dbReference type="NCBIfam" id="TIGR00231">
    <property type="entry name" value="small_GTP"/>
    <property type="match status" value="1"/>
</dbReference>
<evidence type="ECO:0000313" key="10">
    <source>
        <dbReference type="EMBL" id="MCV2404022.1"/>
    </source>
</evidence>
<reference evidence="10 11" key="1">
    <citation type="submission" date="2022-10" db="EMBL/GenBank/DDBJ databases">
        <title>Marinomonas transparenta sp. nov. and Marinomonas sargassi sp. nov., isolated from marine alga (Sargassum natans (L.) Gaillon).</title>
        <authorList>
            <person name="Wang Y."/>
        </authorList>
    </citation>
    <scope>NUCLEOTIDE SEQUENCE [LARGE SCALE GENOMIC DNA]</scope>
    <source>
        <strain evidence="10 11">C2222</strain>
    </source>
</reference>
<evidence type="ECO:0000256" key="2">
    <source>
        <dbReference type="ARBA" id="ARBA00017872"/>
    </source>
</evidence>
<dbReference type="CDD" id="cd16262">
    <property type="entry name" value="EFG_III"/>
    <property type="match status" value="1"/>
</dbReference>
<evidence type="ECO:0000256" key="1">
    <source>
        <dbReference type="ARBA" id="ARBA00005870"/>
    </source>
</evidence>
<evidence type="ECO:0000256" key="7">
    <source>
        <dbReference type="ARBA" id="ARBA00024731"/>
    </source>
</evidence>
<comment type="similarity">
    <text evidence="1 8">Belongs to the TRAFAC class translation factor GTPase superfamily. Classic translation factor GTPase family. EF-G/EF-2 subfamily.</text>
</comment>
<evidence type="ECO:0000256" key="5">
    <source>
        <dbReference type="ARBA" id="ARBA00022917"/>
    </source>
</evidence>
<dbReference type="Pfam" id="PF22042">
    <property type="entry name" value="EF-G_D2"/>
    <property type="match status" value="1"/>
</dbReference>
<dbReference type="InterPro" id="IPR035649">
    <property type="entry name" value="EFG_V"/>
</dbReference>
<dbReference type="NCBIfam" id="NF009381">
    <property type="entry name" value="PRK12740.1-5"/>
    <property type="match status" value="1"/>
</dbReference>
<dbReference type="InterPro" id="IPR053905">
    <property type="entry name" value="EF-G-like_DII"/>
</dbReference>
<dbReference type="Pfam" id="PF14492">
    <property type="entry name" value="EFG_III"/>
    <property type="match status" value="1"/>
</dbReference>
<dbReference type="InterPro" id="IPR005517">
    <property type="entry name" value="Transl_elong_EFG/EF2_IV"/>
</dbReference>
<dbReference type="Gene3D" id="3.40.50.300">
    <property type="entry name" value="P-loop containing nucleotide triphosphate hydrolases"/>
    <property type="match status" value="1"/>
</dbReference>
<dbReference type="Proteomes" id="UP001209713">
    <property type="component" value="Unassembled WGS sequence"/>
</dbReference>
<proteinExistence type="inferred from homology"/>
<dbReference type="InterPro" id="IPR020568">
    <property type="entry name" value="Ribosomal_Su5_D2-typ_SF"/>
</dbReference>
<dbReference type="InterPro" id="IPR004540">
    <property type="entry name" value="Transl_elong_EFG/EF2"/>
</dbReference>
<dbReference type="Pfam" id="PF00679">
    <property type="entry name" value="EFG_C"/>
    <property type="match status" value="1"/>
</dbReference>
<dbReference type="InterPro" id="IPR027417">
    <property type="entry name" value="P-loop_NTPase"/>
</dbReference>
<dbReference type="InterPro" id="IPR047872">
    <property type="entry name" value="EFG_IV"/>
</dbReference>
<dbReference type="CDD" id="cd01886">
    <property type="entry name" value="EF-G"/>
    <property type="match status" value="1"/>
</dbReference>
<sequence length="697" mass="76974">MARRTPIDRYRNIGICAHVDAGKTTTTERVLFYTGLSHKIGEVHDGAATMDWMEQEQERGITITSAATTCFWSGMDKQFDQHRINIIDTPGHVDFTIEVERSLRVLDGAVVVLCGSSGVQPQTETVWRQANKYEVPRMVFVNKMDRTGADYFSVVEQLQTRLGANAVPIQINIGTEEDFKGVVDLVLMKAIMWNEEDQGMTFSLEDIPADLLDEAEAWREQLIESAAEANDELMDKYLEEGDLSVEDIKIGLRARTLANEVVLVTCGSAFKNKGVQAVLDAVIEYLPSPLEVKAIEGTLEDGETVVTREADDEAPFSALAFKIATDPFVGTLTFIRVYSGALKTGDAVYNSVKQKKERVGRMVQMHANNREEIKEVLAGDIAATVGMKFVTTGDTLCDMKDVVVLERMEFPEPVISVAVEPKSQADQEKMSVALGKLAQEDPSFRVETHEETGQTIISGMGELHLDILVDRMSREFKVEANIGKPQVSYREKIRKEVVVNHKFVRQSGGRGQYGHVVMKLIPTEQDGLEFVNEIVGGVIPKEYIPAIEKGVSEQMKNGVIAGYPLLGMKVVLFDGSFHDVDSNEMAFKIAASQGLRKGAVDADPCVLEPVMKVEVVTPEDYMGDVMGDLNRRRGIVQGMDDSPSGKIIRAEVPLGEMFGYATDVRSLSQGRASYAMEFEKYAEAPASVADALIKNED</sequence>
<protein>
    <recommendedName>
        <fullName evidence="2 8">Elongation factor G</fullName>
        <shortName evidence="8">EF-G</shortName>
    </recommendedName>
</protein>
<dbReference type="InterPro" id="IPR000795">
    <property type="entry name" value="T_Tr_GTP-bd_dom"/>
</dbReference>
<keyword evidence="11" id="KW-1185">Reference proteome</keyword>
<dbReference type="SMART" id="SM00838">
    <property type="entry name" value="EFG_C"/>
    <property type="match status" value="1"/>
</dbReference>
<dbReference type="PRINTS" id="PR00315">
    <property type="entry name" value="ELONGATNFCT"/>
</dbReference>
<dbReference type="PROSITE" id="PS51722">
    <property type="entry name" value="G_TR_2"/>
    <property type="match status" value="1"/>
</dbReference>
<keyword evidence="6 8" id="KW-0342">GTP-binding</keyword>
<dbReference type="InterPro" id="IPR041095">
    <property type="entry name" value="EFG_II"/>
</dbReference>
<dbReference type="GO" id="GO:0003746">
    <property type="term" value="F:translation elongation factor activity"/>
    <property type="evidence" value="ECO:0007669"/>
    <property type="project" value="UniProtKB-KW"/>
</dbReference>
<keyword evidence="8" id="KW-0963">Cytoplasm</keyword>
<dbReference type="InterPro" id="IPR014721">
    <property type="entry name" value="Ribsml_uS5_D2-typ_fold_subgr"/>
</dbReference>
<comment type="subcellular location">
    <subcellularLocation>
        <location evidence="8">Cytoplasm</location>
    </subcellularLocation>
</comment>
<dbReference type="EMBL" id="JAOVZB010000008">
    <property type="protein sequence ID" value="MCV2404022.1"/>
    <property type="molecule type" value="Genomic_DNA"/>
</dbReference>
<dbReference type="CDD" id="cd01434">
    <property type="entry name" value="EFG_mtEFG1_IV"/>
    <property type="match status" value="1"/>
</dbReference>
<organism evidence="10 11">
    <name type="scientific">Marinomonas sargassi</name>
    <dbReference type="NCBI Taxonomy" id="2984494"/>
    <lineage>
        <taxon>Bacteria</taxon>
        <taxon>Pseudomonadati</taxon>
        <taxon>Pseudomonadota</taxon>
        <taxon>Gammaproteobacteria</taxon>
        <taxon>Oceanospirillales</taxon>
        <taxon>Oceanospirillaceae</taxon>
        <taxon>Marinomonas</taxon>
    </lineage>
</organism>
<dbReference type="InterPro" id="IPR005225">
    <property type="entry name" value="Small_GTP-bd"/>
</dbReference>
<keyword evidence="4 8" id="KW-0251">Elongation factor</keyword>
<dbReference type="SUPFAM" id="SSF50447">
    <property type="entry name" value="Translation proteins"/>
    <property type="match status" value="1"/>
</dbReference>
<dbReference type="Gene3D" id="2.40.30.10">
    <property type="entry name" value="Translation factors"/>
    <property type="match status" value="1"/>
</dbReference>
<feature type="domain" description="Tr-type G" evidence="9">
    <location>
        <begin position="8"/>
        <end position="290"/>
    </location>
</feature>
<dbReference type="HAMAP" id="MF_00054_B">
    <property type="entry name" value="EF_G_EF_2_B"/>
    <property type="match status" value="1"/>
</dbReference>
<dbReference type="PANTHER" id="PTHR43261">
    <property type="entry name" value="TRANSLATION ELONGATION FACTOR G-RELATED"/>
    <property type="match status" value="1"/>
</dbReference>
<dbReference type="Pfam" id="PF03764">
    <property type="entry name" value="EFG_IV"/>
    <property type="match status" value="1"/>
</dbReference>
<dbReference type="SUPFAM" id="SSF52540">
    <property type="entry name" value="P-loop containing nucleoside triphosphate hydrolases"/>
    <property type="match status" value="1"/>
</dbReference>
<dbReference type="Gene3D" id="3.30.230.10">
    <property type="match status" value="1"/>
</dbReference>
<gene>
    <name evidence="8 10" type="primary">fusA</name>
    <name evidence="10" type="ORF">OFY17_14245</name>
</gene>
<dbReference type="InterPro" id="IPR009000">
    <property type="entry name" value="Transl_B-barrel_sf"/>
</dbReference>
<evidence type="ECO:0000256" key="8">
    <source>
        <dbReference type="HAMAP-Rule" id="MF_00054"/>
    </source>
</evidence>
<evidence type="ECO:0000256" key="6">
    <source>
        <dbReference type="ARBA" id="ARBA00023134"/>
    </source>
</evidence>
<dbReference type="Gene3D" id="3.30.70.240">
    <property type="match status" value="1"/>
</dbReference>
<dbReference type="CDD" id="cd04088">
    <property type="entry name" value="EFG_mtEFG_II"/>
    <property type="match status" value="1"/>
</dbReference>
<dbReference type="InterPro" id="IPR009022">
    <property type="entry name" value="EFG_III"/>
</dbReference>
<evidence type="ECO:0000256" key="3">
    <source>
        <dbReference type="ARBA" id="ARBA00022741"/>
    </source>
</evidence>
<feature type="binding site" evidence="8">
    <location>
        <begin position="17"/>
        <end position="24"/>
    </location>
    <ligand>
        <name>GTP</name>
        <dbReference type="ChEBI" id="CHEBI:37565"/>
    </ligand>
</feature>
<dbReference type="InterPro" id="IPR000640">
    <property type="entry name" value="EFG_V-like"/>
</dbReference>
<comment type="caution">
    <text evidence="10">The sequence shown here is derived from an EMBL/GenBank/DDBJ whole genome shotgun (WGS) entry which is preliminary data.</text>
</comment>
<evidence type="ECO:0000259" key="9">
    <source>
        <dbReference type="PROSITE" id="PS51722"/>
    </source>
</evidence>
<keyword evidence="5 8" id="KW-0648">Protein biosynthesis</keyword>
<evidence type="ECO:0000256" key="4">
    <source>
        <dbReference type="ARBA" id="ARBA00022768"/>
    </source>
</evidence>
<dbReference type="NCBIfam" id="TIGR00484">
    <property type="entry name" value="EF-G"/>
    <property type="match status" value="1"/>
</dbReference>
<dbReference type="InterPro" id="IPR035647">
    <property type="entry name" value="EFG_III/V"/>
</dbReference>
<dbReference type="PANTHER" id="PTHR43261:SF1">
    <property type="entry name" value="RIBOSOME-RELEASING FACTOR 2, MITOCHONDRIAL"/>
    <property type="match status" value="1"/>
</dbReference>